<keyword evidence="1" id="KW-1133">Transmembrane helix</keyword>
<name>A0ABR1JQR5_9AGAR</name>
<keyword evidence="1" id="KW-0812">Transmembrane</keyword>
<keyword evidence="3" id="KW-1185">Reference proteome</keyword>
<protein>
    <submittedName>
        <fullName evidence="2">Uncharacterized protein</fullName>
    </submittedName>
</protein>
<feature type="transmembrane region" description="Helical" evidence="1">
    <location>
        <begin position="162"/>
        <end position="187"/>
    </location>
</feature>
<feature type="transmembrane region" description="Helical" evidence="1">
    <location>
        <begin position="52"/>
        <end position="84"/>
    </location>
</feature>
<evidence type="ECO:0000313" key="2">
    <source>
        <dbReference type="EMBL" id="KAK7464935.1"/>
    </source>
</evidence>
<evidence type="ECO:0000256" key="1">
    <source>
        <dbReference type="SAM" id="Phobius"/>
    </source>
</evidence>
<comment type="caution">
    <text evidence="2">The sequence shown here is derived from an EMBL/GenBank/DDBJ whole genome shotgun (WGS) entry which is preliminary data.</text>
</comment>
<gene>
    <name evidence="2" type="ORF">VKT23_006143</name>
</gene>
<keyword evidence="1" id="KW-0472">Membrane</keyword>
<proteinExistence type="predicted"/>
<dbReference type="Proteomes" id="UP001498398">
    <property type="component" value="Unassembled WGS sequence"/>
</dbReference>
<feature type="transmembrane region" description="Helical" evidence="1">
    <location>
        <begin position="12"/>
        <end position="32"/>
    </location>
</feature>
<feature type="transmembrane region" description="Helical" evidence="1">
    <location>
        <begin position="122"/>
        <end position="142"/>
    </location>
</feature>
<sequence length="253" mass="28928">MALKLPNYLSWSKVFFLIILTWGLVLQVNYPFADFPISDSLRESLKWQTRYFTSYAGITGIIYLMLIIFVSSLLLSVRAILLVVMRFNKKFKARVEECRAARRARLETLEASGKKRRSKRSVIIEVIVNCVVSVACLLNDAVFNRPQGTAIVEGAWARVSRNALLCAIVVPIEMLIFALFFMIAVLIKVRKARRGQIRLQGDDELNAGLPRDEMTQVPSLKDGFEEKLIEFDEGVEKFEEKMTKEERSEANQL</sequence>
<accession>A0ABR1JQR5</accession>
<organism evidence="2 3">
    <name type="scientific">Marasmiellus scandens</name>
    <dbReference type="NCBI Taxonomy" id="2682957"/>
    <lineage>
        <taxon>Eukaryota</taxon>
        <taxon>Fungi</taxon>
        <taxon>Dikarya</taxon>
        <taxon>Basidiomycota</taxon>
        <taxon>Agaricomycotina</taxon>
        <taxon>Agaricomycetes</taxon>
        <taxon>Agaricomycetidae</taxon>
        <taxon>Agaricales</taxon>
        <taxon>Marasmiineae</taxon>
        <taxon>Omphalotaceae</taxon>
        <taxon>Marasmiellus</taxon>
    </lineage>
</organism>
<reference evidence="2 3" key="1">
    <citation type="submission" date="2024-01" db="EMBL/GenBank/DDBJ databases">
        <title>A draft genome for the cacao thread blight pathogen Marasmiellus scandens.</title>
        <authorList>
            <person name="Baruah I.K."/>
            <person name="Leung J."/>
            <person name="Bukari Y."/>
            <person name="Amoako-Attah I."/>
            <person name="Meinhardt L.W."/>
            <person name="Bailey B.A."/>
            <person name="Cohen S.P."/>
        </authorList>
    </citation>
    <scope>NUCLEOTIDE SEQUENCE [LARGE SCALE GENOMIC DNA]</scope>
    <source>
        <strain evidence="2 3">GH-19</strain>
    </source>
</reference>
<dbReference type="EMBL" id="JBANRG010000007">
    <property type="protein sequence ID" value="KAK7464935.1"/>
    <property type="molecule type" value="Genomic_DNA"/>
</dbReference>
<evidence type="ECO:0000313" key="3">
    <source>
        <dbReference type="Proteomes" id="UP001498398"/>
    </source>
</evidence>